<proteinExistence type="predicted"/>
<evidence type="ECO:0000256" key="1">
    <source>
        <dbReference type="SAM" id="Phobius"/>
    </source>
</evidence>
<feature type="transmembrane region" description="Helical" evidence="1">
    <location>
        <begin position="47"/>
        <end position="67"/>
    </location>
</feature>
<feature type="transmembrane region" description="Helical" evidence="1">
    <location>
        <begin position="20"/>
        <end position="41"/>
    </location>
</feature>
<accession>A0ABN1SUF3</accession>
<feature type="transmembrane region" description="Helical" evidence="1">
    <location>
        <begin position="79"/>
        <end position="100"/>
    </location>
</feature>
<name>A0ABN1SUF3_9ACTN</name>
<dbReference type="RefSeq" id="WP_346072203.1">
    <property type="nucleotide sequence ID" value="NZ_BAAAHU010000006.1"/>
</dbReference>
<evidence type="ECO:0000313" key="3">
    <source>
        <dbReference type="Proteomes" id="UP001501072"/>
    </source>
</evidence>
<keyword evidence="1" id="KW-0472">Membrane</keyword>
<sequence length="105" mass="10927">MLRVIRRAGSCLKEFLGEFVGEVVLTVAACLVVAGLALAFVRGWQRGPLVTGGVGGALLLLLVYGGWELLCPSRPGRRGPLAGAATAAFVLAVLLLVHGWPCDCL</sequence>
<keyword evidence="3" id="KW-1185">Reference proteome</keyword>
<keyword evidence="1" id="KW-1133">Transmembrane helix</keyword>
<evidence type="ECO:0000313" key="2">
    <source>
        <dbReference type="EMBL" id="GAA1005556.1"/>
    </source>
</evidence>
<evidence type="ECO:0008006" key="4">
    <source>
        <dbReference type="Google" id="ProtNLM"/>
    </source>
</evidence>
<comment type="caution">
    <text evidence="2">The sequence shown here is derived from an EMBL/GenBank/DDBJ whole genome shotgun (WGS) entry which is preliminary data.</text>
</comment>
<reference evidence="2 3" key="1">
    <citation type="journal article" date="2019" name="Int. J. Syst. Evol. Microbiol.">
        <title>The Global Catalogue of Microorganisms (GCM) 10K type strain sequencing project: providing services to taxonomists for standard genome sequencing and annotation.</title>
        <authorList>
            <consortium name="The Broad Institute Genomics Platform"/>
            <consortium name="The Broad Institute Genome Sequencing Center for Infectious Disease"/>
            <person name="Wu L."/>
            <person name="Ma J."/>
        </authorList>
    </citation>
    <scope>NUCLEOTIDE SEQUENCE [LARGE SCALE GENOMIC DNA]</scope>
    <source>
        <strain evidence="2 3">JCM 11269</strain>
    </source>
</reference>
<keyword evidence="1" id="KW-0812">Transmembrane</keyword>
<dbReference type="EMBL" id="BAAAHU010000006">
    <property type="protein sequence ID" value="GAA1005556.1"/>
    <property type="molecule type" value="Genomic_DNA"/>
</dbReference>
<gene>
    <name evidence="2" type="ORF">GCM10009564_10590</name>
</gene>
<organism evidence="2 3">
    <name type="scientific">Streptomyces thermogriseus</name>
    <dbReference type="NCBI Taxonomy" id="75292"/>
    <lineage>
        <taxon>Bacteria</taxon>
        <taxon>Bacillati</taxon>
        <taxon>Actinomycetota</taxon>
        <taxon>Actinomycetes</taxon>
        <taxon>Kitasatosporales</taxon>
        <taxon>Streptomycetaceae</taxon>
        <taxon>Streptomyces</taxon>
    </lineage>
</organism>
<dbReference type="Proteomes" id="UP001501072">
    <property type="component" value="Unassembled WGS sequence"/>
</dbReference>
<protein>
    <recommendedName>
        <fullName evidence="4">Integral membrane protein</fullName>
    </recommendedName>
</protein>